<organism evidence="1">
    <name type="scientific">Brassica oleracea</name>
    <name type="common">Wild cabbage</name>
    <dbReference type="NCBI Taxonomy" id="3712"/>
    <lineage>
        <taxon>Eukaryota</taxon>
        <taxon>Viridiplantae</taxon>
        <taxon>Streptophyta</taxon>
        <taxon>Embryophyta</taxon>
        <taxon>Tracheophyta</taxon>
        <taxon>Spermatophyta</taxon>
        <taxon>Magnoliopsida</taxon>
        <taxon>eudicotyledons</taxon>
        <taxon>Gunneridae</taxon>
        <taxon>Pentapetalae</taxon>
        <taxon>rosids</taxon>
        <taxon>malvids</taxon>
        <taxon>Brassicales</taxon>
        <taxon>Brassicaceae</taxon>
        <taxon>Brassiceae</taxon>
        <taxon>Brassica</taxon>
    </lineage>
</organism>
<accession>A0A3P6F8B1</accession>
<sequence>MTSIPSVEEITQVMHKLNPNKAQGQIDLHLGSIRLLEDHHTTRVSWNEVTKPKKEGGLEINDLLLWNKACCLKLIWLMFFQAGSVWVAWFKEEVLNGDLSNLWTTAPNRRFSWQVNKLLKLSPLIYKWIHPKVSIGLSCRFWTDNWSPFGSLRAFLQLGAYSSMEIPPTATLASLSSNNSWRLPPARSETQLLFLGFNRRSTRGILTLLCWQGCIYWTWT</sequence>
<name>A0A3P6F8B1_BRAOL</name>
<proteinExistence type="predicted"/>
<dbReference type="AlphaFoldDB" id="A0A3P6F8B1"/>
<evidence type="ECO:0000313" key="1">
    <source>
        <dbReference type="EMBL" id="VDD53917.1"/>
    </source>
</evidence>
<gene>
    <name evidence="1" type="ORF">BOLC8T47146H</name>
</gene>
<evidence type="ECO:0008006" key="2">
    <source>
        <dbReference type="Google" id="ProtNLM"/>
    </source>
</evidence>
<protein>
    <recommendedName>
        <fullName evidence="2">Reverse transcriptase zinc-binding domain-containing protein</fullName>
    </recommendedName>
</protein>
<reference evidence="1" key="1">
    <citation type="submission" date="2018-11" db="EMBL/GenBank/DDBJ databases">
        <authorList>
            <consortium name="Genoscope - CEA"/>
            <person name="William W."/>
        </authorList>
    </citation>
    <scope>NUCLEOTIDE SEQUENCE</scope>
</reference>
<dbReference type="EMBL" id="LR031879">
    <property type="protein sequence ID" value="VDD53917.1"/>
    <property type="molecule type" value="Genomic_DNA"/>
</dbReference>